<dbReference type="AlphaFoldDB" id="A0AAW1IQ14"/>
<organism evidence="1 2">
    <name type="scientific">Saponaria officinalis</name>
    <name type="common">Common soapwort</name>
    <name type="synonym">Lychnis saponaria</name>
    <dbReference type="NCBI Taxonomy" id="3572"/>
    <lineage>
        <taxon>Eukaryota</taxon>
        <taxon>Viridiplantae</taxon>
        <taxon>Streptophyta</taxon>
        <taxon>Embryophyta</taxon>
        <taxon>Tracheophyta</taxon>
        <taxon>Spermatophyta</taxon>
        <taxon>Magnoliopsida</taxon>
        <taxon>eudicotyledons</taxon>
        <taxon>Gunneridae</taxon>
        <taxon>Pentapetalae</taxon>
        <taxon>Caryophyllales</taxon>
        <taxon>Caryophyllaceae</taxon>
        <taxon>Caryophylleae</taxon>
        <taxon>Saponaria</taxon>
    </lineage>
</organism>
<keyword evidence="2" id="KW-1185">Reference proteome</keyword>
<proteinExistence type="predicted"/>
<comment type="caution">
    <text evidence="1">The sequence shown here is derived from an EMBL/GenBank/DDBJ whole genome shotgun (WGS) entry which is preliminary data.</text>
</comment>
<gene>
    <name evidence="1" type="ORF">RND81_09G216300</name>
</gene>
<accession>A0AAW1IQ14</accession>
<evidence type="ECO:0000313" key="1">
    <source>
        <dbReference type="EMBL" id="KAK9691742.1"/>
    </source>
</evidence>
<dbReference type="InterPro" id="IPR036691">
    <property type="entry name" value="Endo/exonu/phosph_ase_sf"/>
</dbReference>
<sequence length="305" mass="35961">MDDFRLAMDDCGLLDLGYTGDTYKWWNKQSEPNDIYERLDRALVNPEWVDLYPSIMLHHLARESSNHISLKVCRPTGSTRRRKRLFKFEDMWVTSEHCEEIFQEAWMCQGSVDSDNHATTKIRRCANALINWSREEFGDTNRKLSKARKKLAFIDSCRPTEEMVMERRDICLTIDKLVTQEETYWRQRSRIDFLKEGDRNTKCFHLKASGRCMRNKITKLMDSNGEWVSDEKGLENLAHNFFNDLFASSNPNNFEVVLGCVEPLVTEEMNVALQRHFTVEEVKYALDQMHPNKARLTRRDECKLL</sequence>
<dbReference type="SUPFAM" id="SSF56219">
    <property type="entry name" value="DNase I-like"/>
    <property type="match status" value="1"/>
</dbReference>
<dbReference type="PANTHER" id="PTHR33710">
    <property type="entry name" value="BNAC02G09200D PROTEIN"/>
    <property type="match status" value="1"/>
</dbReference>
<evidence type="ECO:0000313" key="2">
    <source>
        <dbReference type="Proteomes" id="UP001443914"/>
    </source>
</evidence>
<name>A0AAW1IQ14_SAPOF</name>
<protein>
    <submittedName>
        <fullName evidence="1">Uncharacterized protein</fullName>
    </submittedName>
</protein>
<reference evidence="1" key="1">
    <citation type="submission" date="2024-03" db="EMBL/GenBank/DDBJ databases">
        <title>WGS assembly of Saponaria officinalis var. Norfolk2.</title>
        <authorList>
            <person name="Jenkins J."/>
            <person name="Shu S."/>
            <person name="Grimwood J."/>
            <person name="Barry K."/>
            <person name="Goodstein D."/>
            <person name="Schmutz J."/>
            <person name="Leebens-Mack J."/>
            <person name="Osbourn A."/>
        </authorList>
    </citation>
    <scope>NUCLEOTIDE SEQUENCE [LARGE SCALE GENOMIC DNA]</scope>
    <source>
        <strain evidence="1">JIC</strain>
    </source>
</reference>
<dbReference type="Proteomes" id="UP001443914">
    <property type="component" value="Unassembled WGS sequence"/>
</dbReference>
<dbReference type="PANTHER" id="PTHR33710:SF86">
    <property type="entry name" value="VIRAL MOVEMENT PROTEIN"/>
    <property type="match status" value="1"/>
</dbReference>
<dbReference type="EMBL" id="JBDFQZ010000009">
    <property type="protein sequence ID" value="KAK9691742.1"/>
    <property type="molecule type" value="Genomic_DNA"/>
</dbReference>